<dbReference type="AlphaFoldDB" id="A0A1J8QGP3"/>
<organism evidence="2 3">
    <name type="scientific">Rhizopogon vesiculosus</name>
    <dbReference type="NCBI Taxonomy" id="180088"/>
    <lineage>
        <taxon>Eukaryota</taxon>
        <taxon>Fungi</taxon>
        <taxon>Dikarya</taxon>
        <taxon>Basidiomycota</taxon>
        <taxon>Agaricomycotina</taxon>
        <taxon>Agaricomycetes</taxon>
        <taxon>Agaricomycetidae</taxon>
        <taxon>Boletales</taxon>
        <taxon>Suillineae</taxon>
        <taxon>Rhizopogonaceae</taxon>
        <taxon>Rhizopogon</taxon>
    </lineage>
</organism>
<keyword evidence="1" id="KW-0812">Transmembrane</keyword>
<evidence type="ECO:0000313" key="3">
    <source>
        <dbReference type="Proteomes" id="UP000183567"/>
    </source>
</evidence>
<feature type="transmembrane region" description="Helical" evidence="1">
    <location>
        <begin position="44"/>
        <end position="65"/>
    </location>
</feature>
<keyword evidence="3" id="KW-1185">Reference proteome</keyword>
<dbReference type="Proteomes" id="UP000183567">
    <property type="component" value="Unassembled WGS sequence"/>
</dbReference>
<name>A0A1J8QGP3_9AGAM</name>
<gene>
    <name evidence="2" type="ORF">AZE42_11365</name>
</gene>
<reference evidence="2 3" key="1">
    <citation type="submission" date="2016-03" db="EMBL/GenBank/DDBJ databases">
        <title>Comparative genomics of the ectomycorrhizal sister species Rhizopogon vinicolor and Rhizopogon vesiculosus (Basidiomycota: Boletales) reveals a divergence of the mating type B locus.</title>
        <authorList>
            <person name="Mujic A.B."/>
            <person name="Kuo A."/>
            <person name="Tritt A."/>
            <person name="Lipzen A."/>
            <person name="Chen C."/>
            <person name="Johnson J."/>
            <person name="Sharma A."/>
            <person name="Barry K."/>
            <person name="Grigoriev I.V."/>
            <person name="Spatafora J.W."/>
        </authorList>
    </citation>
    <scope>NUCLEOTIDE SEQUENCE [LARGE SCALE GENOMIC DNA]</scope>
    <source>
        <strain evidence="2 3">AM-OR11-056</strain>
    </source>
</reference>
<proteinExistence type="predicted"/>
<comment type="caution">
    <text evidence="2">The sequence shown here is derived from an EMBL/GenBank/DDBJ whole genome shotgun (WGS) entry which is preliminary data.</text>
</comment>
<sequence>MLTVAQRMEYSMRRKVRVSVARGIRVLTLIISSSIFKLDTGVSYVNYMVGSATVTCALDGFYLLLLGKPLMKFNMWGMGTEQCTKFGGKGTSMLSVSLTPRERMEPSVLVHPTGGRTPVLVQVPLKLHIFAFRDPSDLETAYWVNQRYPHGRISFPSNFSHSVHSTSDGRLSASFTIFLVK</sequence>
<accession>A0A1J8QGP3</accession>
<dbReference type="EMBL" id="LVVM01005340">
    <property type="protein sequence ID" value="OJA10900.1"/>
    <property type="molecule type" value="Genomic_DNA"/>
</dbReference>
<protein>
    <submittedName>
        <fullName evidence="2">Uncharacterized protein</fullName>
    </submittedName>
</protein>
<evidence type="ECO:0000313" key="2">
    <source>
        <dbReference type="EMBL" id="OJA10900.1"/>
    </source>
</evidence>
<feature type="transmembrane region" description="Helical" evidence="1">
    <location>
        <begin position="20"/>
        <end position="38"/>
    </location>
</feature>
<evidence type="ECO:0000256" key="1">
    <source>
        <dbReference type="SAM" id="Phobius"/>
    </source>
</evidence>
<keyword evidence="1" id="KW-1133">Transmembrane helix</keyword>
<keyword evidence="1" id="KW-0472">Membrane</keyword>